<reference evidence="3 4" key="1">
    <citation type="submission" date="2020-08" db="EMBL/GenBank/DDBJ databases">
        <title>Genome public.</title>
        <authorList>
            <person name="Liu C."/>
            <person name="Sun Q."/>
        </authorList>
    </citation>
    <scope>NUCLEOTIDE SEQUENCE [LARGE SCALE GENOMIC DNA]</scope>
    <source>
        <strain evidence="3 4">BX17</strain>
    </source>
</reference>
<accession>A0A8I0AD83</accession>
<dbReference type="AlphaFoldDB" id="A0A8I0AD83"/>
<organism evidence="3 4">
    <name type="scientific">Blautia segnis</name>
    <dbReference type="NCBI Taxonomy" id="2763030"/>
    <lineage>
        <taxon>Bacteria</taxon>
        <taxon>Bacillati</taxon>
        <taxon>Bacillota</taxon>
        <taxon>Clostridia</taxon>
        <taxon>Lachnospirales</taxon>
        <taxon>Lachnospiraceae</taxon>
        <taxon>Blautia</taxon>
    </lineage>
</organism>
<evidence type="ECO:0000256" key="2">
    <source>
        <dbReference type="SAM" id="SignalP"/>
    </source>
</evidence>
<evidence type="ECO:0000256" key="1">
    <source>
        <dbReference type="SAM" id="MobiDB-lite"/>
    </source>
</evidence>
<dbReference type="Proteomes" id="UP000652847">
    <property type="component" value="Unassembled WGS sequence"/>
</dbReference>
<comment type="caution">
    <text evidence="3">The sequence shown here is derived from an EMBL/GenBank/DDBJ whole genome shotgun (WGS) entry which is preliminary data.</text>
</comment>
<gene>
    <name evidence="3" type="ORF">H8S54_11085</name>
</gene>
<feature type="compositionally biased region" description="Acidic residues" evidence="1">
    <location>
        <begin position="197"/>
        <end position="213"/>
    </location>
</feature>
<feature type="chain" id="PRO_5039168995" evidence="2">
    <location>
        <begin position="27"/>
        <end position="213"/>
    </location>
</feature>
<keyword evidence="4" id="KW-1185">Reference proteome</keyword>
<dbReference type="EMBL" id="JACOOT010000025">
    <property type="protein sequence ID" value="MBC5651641.1"/>
    <property type="molecule type" value="Genomic_DNA"/>
</dbReference>
<evidence type="ECO:0000313" key="4">
    <source>
        <dbReference type="Proteomes" id="UP000652847"/>
    </source>
</evidence>
<protein>
    <submittedName>
        <fullName evidence="3">Uncharacterized protein</fullName>
    </submittedName>
</protein>
<sequence>MKNWKKVMAMLCTAAMITGFSAPVWAEADAAEETEAAEATEITELTIDMLEEAAYEGTWLTFEPGFDLYVPSNWNVLEVSEEDQADGVMFQALDPESEDGVNLAVTATEVGTEYDLDSMAQELDEAGYIDVEKVSINGIFAVSFETESTYGIGFLDDTGIMYNVQIGPKSEELQPTAETLFISLIKSEENTYKDDAQAADETADEAADEEAAN</sequence>
<dbReference type="RefSeq" id="WP_021926702.1">
    <property type="nucleotide sequence ID" value="NZ_JACOOT010000025.1"/>
</dbReference>
<feature type="region of interest" description="Disordered" evidence="1">
    <location>
        <begin position="192"/>
        <end position="213"/>
    </location>
</feature>
<name>A0A8I0AD83_9FIRM</name>
<feature type="signal peptide" evidence="2">
    <location>
        <begin position="1"/>
        <end position="26"/>
    </location>
</feature>
<keyword evidence="2" id="KW-0732">Signal</keyword>
<evidence type="ECO:0000313" key="3">
    <source>
        <dbReference type="EMBL" id="MBC5651641.1"/>
    </source>
</evidence>
<proteinExistence type="predicted"/>